<gene>
    <name evidence="3" type="ORF">SAMN04487992_102118</name>
</gene>
<dbReference type="PROSITE" id="PS51257">
    <property type="entry name" value="PROKAR_LIPOPROTEIN"/>
    <property type="match status" value="1"/>
</dbReference>
<dbReference type="AlphaFoldDB" id="A0A1G7E646"/>
<reference evidence="4" key="1">
    <citation type="submission" date="2016-10" db="EMBL/GenBank/DDBJ databases">
        <authorList>
            <person name="Varghese N."/>
            <person name="Submissions S."/>
        </authorList>
    </citation>
    <scope>NUCLEOTIDE SEQUENCE [LARGE SCALE GENOMIC DNA]</scope>
    <source>
        <strain evidence="4">DSM 24729</strain>
    </source>
</reference>
<dbReference type="Gene3D" id="2.130.10.130">
    <property type="entry name" value="Integrin alpha, N-terminal"/>
    <property type="match status" value="4"/>
</dbReference>
<evidence type="ECO:0000259" key="2">
    <source>
        <dbReference type="Pfam" id="PF07593"/>
    </source>
</evidence>
<evidence type="ECO:0000313" key="4">
    <source>
        <dbReference type="Proteomes" id="UP000182114"/>
    </source>
</evidence>
<dbReference type="Proteomes" id="UP000182114">
    <property type="component" value="Unassembled WGS sequence"/>
</dbReference>
<keyword evidence="4" id="KW-1185">Reference proteome</keyword>
<evidence type="ECO:0000313" key="3">
    <source>
        <dbReference type="EMBL" id="SDE59214.1"/>
    </source>
</evidence>
<evidence type="ECO:0000256" key="1">
    <source>
        <dbReference type="ARBA" id="ARBA00022729"/>
    </source>
</evidence>
<dbReference type="RefSeq" id="WP_074537454.1">
    <property type="nucleotide sequence ID" value="NZ_FNBD01000002.1"/>
</dbReference>
<protein>
    <submittedName>
        <fullName evidence="3">FG-GAP repeat-containing protein</fullName>
    </submittedName>
</protein>
<dbReference type="PANTHER" id="PTHR16026:SF0">
    <property type="entry name" value="CARTILAGE ACIDIC PROTEIN 1"/>
    <property type="match status" value="1"/>
</dbReference>
<dbReference type="SUPFAM" id="SSF69318">
    <property type="entry name" value="Integrin alpha N-terminal domain"/>
    <property type="match status" value="3"/>
</dbReference>
<dbReference type="PANTHER" id="PTHR16026">
    <property type="entry name" value="CARTILAGE ACIDIC PROTEIN 1"/>
    <property type="match status" value="1"/>
</dbReference>
<dbReference type="eggNOG" id="COG4888">
    <property type="taxonomic scope" value="Bacteria"/>
</dbReference>
<dbReference type="Pfam" id="PF07593">
    <property type="entry name" value="UnbV_ASPIC"/>
    <property type="match status" value="1"/>
</dbReference>
<dbReference type="EMBL" id="FNBD01000002">
    <property type="protein sequence ID" value="SDE59214.1"/>
    <property type="molecule type" value="Genomic_DNA"/>
</dbReference>
<dbReference type="InterPro" id="IPR028994">
    <property type="entry name" value="Integrin_alpha_N"/>
</dbReference>
<sequence length="1172" mass="130295">MWIKKLFLLIGIGTVLYSCTTDVKQFELIEAEDSGIQFVNKIQELDTLHYFNFPYMYNGGGVGVADFNNDGLEDIFFSGNMVSSKLYINKGSFKFEDHTQKAGLETNSWVMGVSIIDINQDGWQDVYLSVAGHAEGAKRKNKLFVNNGDLTFTEMAAEYGIDDNGHSTQAAFFDMDNDGDLDMYLLTHANEPTTNIDKIYTLIDGTGPSTDRLYENIGIENGHPKYQNISTKAGITIEGYGLGLSVTDINQDGWLDLYITNDFIADDILYVNNQDGTFTNKAKEYFKQTSRNSMGVDAADINNDDLIDFITLDMLPESNLRKKTMTSNMNHEHYKDVLKNDFSPQFIRNALQLNRGQGANNHPVFSEVGRLAGVYETDWSWSPLFADFDNDGQKDVYITNGFMRDITDHDFQEYSSQSTVFVKGTGKLSKEDLLKKLKNLKSVYLPNYMFQNNGNLSFTNSTVDWGMNQASLSNGSAYADFDNDGDLDLVMNTINATPLVYKNNSRQLNKNHYMQLQLKADKGNIDAVGAQLNLYMPNDTKIHQEITPVRGYLSTSSLKATIGVGTISKIDSVHIKWPGGTFEKLGSLRVDTLYTIVKGKNEPLNFPALQSKNFLVSEISDALNFEHTHIENEANDFRHEPLLLHLNDYFGPGIAVGDINGDGTDDVYIGGARNQKGAFLTQKEGKFNTQELSDSEKYEDLGALFFDVDQDGDLDLYVVSGGSSVKYYDKGHYQDRIYTNDGQGNFVLDKEALPILKASGSCVVASDFDQDGDLDVFVGGAVEPDSFPISPRSYLLENNGGKFTDVSHKAPGLQNIGMVRAALWSDYDNDNDLDLLLAGEWMPLVIYKNTAGSFEKVTNTTLNKYSGMWNSITGADFDSDGDIDYIAGNLGTNTAYKASKEQPLRMYAKDFDQNNSMDPIITRYIQDVEVPIAPRGALGGQLRQLYKTFPSYSTYANASVKDFLAVLDTTGMAVFEANYTNSSYLENLGDGNFKVTSLPIEAQFAPLFGVQVFDINQDGNLDVLGVGNYYETEVISGRYDAGKGMVLLGNGKGGFSSETLNTTNFVVDSDAKALSLVKIEDRMSWVATSSAGKTLVFALTDSLNNQYIDFKRGEQYALIYKKKGKIEKQENYVGSGYLSQSSQIVLWNVAMVTKIEFYNENGSLERTYSQNE</sequence>
<dbReference type="InterPro" id="IPR027039">
    <property type="entry name" value="Crtac1"/>
</dbReference>
<dbReference type="Pfam" id="PF13517">
    <property type="entry name" value="FG-GAP_3"/>
    <property type="match status" value="5"/>
</dbReference>
<keyword evidence="1" id="KW-0732">Signal</keyword>
<feature type="domain" description="ASPIC/UnbV" evidence="2">
    <location>
        <begin position="527"/>
        <end position="595"/>
    </location>
</feature>
<name>A0A1G7E646_9FLAO</name>
<organism evidence="3 4">
    <name type="scientific">Cellulophaga baltica</name>
    <dbReference type="NCBI Taxonomy" id="76594"/>
    <lineage>
        <taxon>Bacteria</taxon>
        <taxon>Pseudomonadati</taxon>
        <taxon>Bacteroidota</taxon>
        <taxon>Flavobacteriia</taxon>
        <taxon>Flavobacteriales</taxon>
        <taxon>Flavobacteriaceae</taxon>
        <taxon>Cellulophaga</taxon>
    </lineage>
</organism>
<proteinExistence type="predicted"/>
<accession>A0A1G7E646</accession>
<dbReference type="InterPro" id="IPR011519">
    <property type="entry name" value="UnbV_ASPIC"/>
</dbReference>
<dbReference type="InterPro" id="IPR013517">
    <property type="entry name" value="FG-GAP"/>
</dbReference>